<feature type="compositionally biased region" description="Basic and acidic residues" evidence="1">
    <location>
        <begin position="9"/>
        <end position="21"/>
    </location>
</feature>
<feature type="region of interest" description="Disordered" evidence="1">
    <location>
        <begin position="1"/>
        <end position="57"/>
    </location>
</feature>
<reference evidence="2 3" key="1">
    <citation type="journal article" date="2012" name="New Phytol.">
        <title>Insight into trade-off between wood decay and parasitism from the genome of a fungal forest pathogen.</title>
        <authorList>
            <person name="Olson A."/>
            <person name="Aerts A."/>
            <person name="Asiegbu F."/>
            <person name="Belbahri L."/>
            <person name="Bouzid O."/>
            <person name="Broberg A."/>
            <person name="Canback B."/>
            <person name="Coutinho P.M."/>
            <person name="Cullen D."/>
            <person name="Dalman K."/>
            <person name="Deflorio G."/>
            <person name="van Diepen L.T."/>
            <person name="Dunand C."/>
            <person name="Duplessis S."/>
            <person name="Durling M."/>
            <person name="Gonthier P."/>
            <person name="Grimwood J."/>
            <person name="Fossdal C.G."/>
            <person name="Hansson D."/>
            <person name="Henrissat B."/>
            <person name="Hietala A."/>
            <person name="Himmelstrand K."/>
            <person name="Hoffmeister D."/>
            <person name="Hogberg N."/>
            <person name="James T.Y."/>
            <person name="Karlsson M."/>
            <person name="Kohler A."/>
            <person name="Kues U."/>
            <person name="Lee Y.H."/>
            <person name="Lin Y.C."/>
            <person name="Lind M."/>
            <person name="Lindquist E."/>
            <person name="Lombard V."/>
            <person name="Lucas S."/>
            <person name="Lunden K."/>
            <person name="Morin E."/>
            <person name="Murat C."/>
            <person name="Park J."/>
            <person name="Raffaello T."/>
            <person name="Rouze P."/>
            <person name="Salamov A."/>
            <person name="Schmutz J."/>
            <person name="Solheim H."/>
            <person name="Stahlberg J."/>
            <person name="Velez H."/>
            <person name="de Vries R.P."/>
            <person name="Wiebenga A."/>
            <person name="Woodward S."/>
            <person name="Yakovlev I."/>
            <person name="Garbelotto M."/>
            <person name="Martin F."/>
            <person name="Grigoriev I.V."/>
            <person name="Stenlid J."/>
        </authorList>
    </citation>
    <scope>NUCLEOTIDE SEQUENCE [LARGE SCALE GENOMIC DNA]</scope>
    <source>
        <strain evidence="2 3">TC 32-1</strain>
    </source>
</reference>
<evidence type="ECO:0000313" key="2">
    <source>
        <dbReference type="EMBL" id="ETW82353.1"/>
    </source>
</evidence>
<dbReference type="Proteomes" id="UP000030671">
    <property type="component" value="Unassembled WGS sequence"/>
</dbReference>
<gene>
    <name evidence="2" type="ORF">HETIRDRAFT_316601</name>
</gene>
<accession>W4K996</accession>
<dbReference type="InParanoid" id="W4K996"/>
<evidence type="ECO:0000256" key="1">
    <source>
        <dbReference type="SAM" id="MobiDB-lite"/>
    </source>
</evidence>
<name>W4K996_HETIT</name>
<proteinExistence type="predicted"/>
<dbReference type="AlphaFoldDB" id="W4K996"/>
<organism evidence="2 3">
    <name type="scientific">Heterobasidion irregulare (strain TC 32-1)</name>
    <dbReference type="NCBI Taxonomy" id="747525"/>
    <lineage>
        <taxon>Eukaryota</taxon>
        <taxon>Fungi</taxon>
        <taxon>Dikarya</taxon>
        <taxon>Basidiomycota</taxon>
        <taxon>Agaricomycotina</taxon>
        <taxon>Agaricomycetes</taxon>
        <taxon>Russulales</taxon>
        <taxon>Bondarzewiaceae</taxon>
        <taxon>Heterobasidion</taxon>
        <taxon>Heterobasidion annosum species complex</taxon>
    </lineage>
</organism>
<evidence type="ECO:0000313" key="3">
    <source>
        <dbReference type="Proteomes" id="UP000030671"/>
    </source>
</evidence>
<dbReference type="GeneID" id="20670344"/>
<dbReference type="EMBL" id="KI925457">
    <property type="protein sequence ID" value="ETW82353.1"/>
    <property type="molecule type" value="Genomic_DNA"/>
</dbReference>
<sequence>MRPSCPHTPADDTRPLSHAHDSVSAGPQELSARCAPTLADDSAHPHDVRASPPPPYIIPHRQLPPLLVVRPPIFSRSLVTPPATRLCPAYSCPLRQRACEPAYSIPRPSTPTSFP</sequence>
<keyword evidence="3" id="KW-1185">Reference proteome</keyword>
<dbReference type="RefSeq" id="XP_009544719.1">
    <property type="nucleotide sequence ID" value="XM_009546424.1"/>
</dbReference>
<dbReference type="KEGG" id="hir:HETIRDRAFT_316601"/>
<protein>
    <submittedName>
        <fullName evidence="2">Uncharacterized protein</fullName>
    </submittedName>
</protein>
<dbReference type="HOGENOM" id="CLU_2109356_0_0_1"/>